<keyword evidence="5" id="KW-1185">Reference proteome</keyword>
<gene>
    <name evidence="4" type="ORF">V6243_18265</name>
</gene>
<evidence type="ECO:0000259" key="3">
    <source>
        <dbReference type="Pfam" id="PF03364"/>
    </source>
</evidence>
<dbReference type="Proteomes" id="UP001378242">
    <property type="component" value="Unassembled WGS sequence"/>
</dbReference>
<dbReference type="EMBL" id="JBAKAP010000186">
    <property type="protein sequence ID" value="MEL0618760.1"/>
    <property type="molecule type" value="Genomic_DNA"/>
</dbReference>
<dbReference type="RefSeq" id="WP_341543025.1">
    <property type="nucleotide sequence ID" value="NZ_JBAKAP010000186.1"/>
</dbReference>
<feature type="domain" description="Coenzyme Q-binding protein COQ10 START" evidence="3">
    <location>
        <begin position="10"/>
        <end position="38"/>
    </location>
</feature>
<dbReference type="Pfam" id="PF03364">
    <property type="entry name" value="Polyketide_cyc"/>
    <property type="match status" value="1"/>
</dbReference>
<name>A0ABU9GKZ5_COBMA</name>
<comment type="caution">
    <text evidence="4">The sequence shown here is derived from an EMBL/GenBank/DDBJ whole genome shotgun (WGS) entry which is preliminary data.</text>
</comment>
<dbReference type="SUPFAM" id="SSF55961">
    <property type="entry name" value="Bet v1-like"/>
    <property type="match status" value="1"/>
</dbReference>
<evidence type="ECO:0000313" key="5">
    <source>
        <dbReference type="Proteomes" id="UP001378242"/>
    </source>
</evidence>
<protein>
    <submittedName>
        <fullName evidence="4">SRPBCC family protein</fullName>
    </submittedName>
</protein>
<organism evidence="4 5">
    <name type="scientific">Cobetia marina</name>
    <name type="common">Deleya marina</name>
    <dbReference type="NCBI Taxonomy" id="28258"/>
    <lineage>
        <taxon>Bacteria</taxon>
        <taxon>Pseudomonadati</taxon>
        <taxon>Pseudomonadota</taxon>
        <taxon>Gammaproteobacteria</taxon>
        <taxon>Oceanospirillales</taxon>
        <taxon>Halomonadaceae</taxon>
        <taxon>Cobetia</taxon>
    </lineage>
</organism>
<evidence type="ECO:0000313" key="4">
    <source>
        <dbReference type="EMBL" id="MEL0618760.1"/>
    </source>
</evidence>
<reference evidence="4 5" key="1">
    <citation type="submission" date="2024-02" db="EMBL/GenBank/DDBJ databases">
        <title>Bacteria isolated from the canopy kelp, Nereocystis luetkeana.</title>
        <authorList>
            <person name="Pfister C.A."/>
            <person name="Younker I.T."/>
            <person name="Light S.H."/>
        </authorList>
    </citation>
    <scope>NUCLEOTIDE SEQUENCE [LARGE SCALE GENOMIC DNA]</scope>
    <source>
        <strain evidence="4 5">TI.5.07</strain>
    </source>
</reference>
<feature type="non-terminal residue" evidence="4">
    <location>
        <position position="39"/>
    </location>
</feature>
<dbReference type="InterPro" id="IPR005031">
    <property type="entry name" value="COQ10_START"/>
</dbReference>
<dbReference type="InterPro" id="IPR023393">
    <property type="entry name" value="START-like_dom_sf"/>
</dbReference>
<comment type="similarity">
    <text evidence="1">Belongs to the ribosome association toxin RatA family.</text>
</comment>
<sequence>MPTVNRSALVRHSAQSMFDLVNDFERYPEFLPGCSDAQL</sequence>
<dbReference type="Gene3D" id="3.30.530.20">
    <property type="match status" value="1"/>
</dbReference>
<accession>A0ABU9GKZ5</accession>
<evidence type="ECO:0000256" key="2">
    <source>
        <dbReference type="ARBA" id="ARBA00022649"/>
    </source>
</evidence>
<evidence type="ECO:0000256" key="1">
    <source>
        <dbReference type="ARBA" id="ARBA00008918"/>
    </source>
</evidence>
<proteinExistence type="inferred from homology"/>
<keyword evidence="2" id="KW-1277">Toxin-antitoxin system</keyword>